<evidence type="ECO:0000256" key="2">
    <source>
        <dbReference type="ARBA" id="ARBA00022448"/>
    </source>
</evidence>
<dbReference type="GO" id="GO:0015280">
    <property type="term" value="F:ligand-gated sodium channel activity"/>
    <property type="evidence" value="ECO:0007669"/>
    <property type="project" value="TreeGrafter"/>
</dbReference>
<dbReference type="PRINTS" id="PR01078">
    <property type="entry name" value="AMINACHANNEL"/>
</dbReference>
<comment type="similarity">
    <text evidence="11">Belongs to the amiloride-sensitive sodium channel (TC 1.A.6) family.</text>
</comment>
<evidence type="ECO:0000256" key="13">
    <source>
        <dbReference type="SAM" id="Phobius"/>
    </source>
</evidence>
<dbReference type="Proteomes" id="UP000762676">
    <property type="component" value="Unassembled WGS sequence"/>
</dbReference>
<organism evidence="15 16">
    <name type="scientific">Elysia marginata</name>
    <dbReference type="NCBI Taxonomy" id="1093978"/>
    <lineage>
        <taxon>Eukaryota</taxon>
        <taxon>Metazoa</taxon>
        <taxon>Spiralia</taxon>
        <taxon>Lophotrochozoa</taxon>
        <taxon>Mollusca</taxon>
        <taxon>Gastropoda</taxon>
        <taxon>Heterobranchia</taxon>
        <taxon>Euthyneura</taxon>
        <taxon>Panpulmonata</taxon>
        <taxon>Sacoglossa</taxon>
        <taxon>Placobranchoidea</taxon>
        <taxon>Plakobranchidae</taxon>
        <taxon>Elysia</taxon>
    </lineage>
</organism>
<evidence type="ECO:0000256" key="6">
    <source>
        <dbReference type="ARBA" id="ARBA00023053"/>
    </source>
</evidence>
<keyword evidence="4 11" id="KW-0812">Transmembrane</keyword>
<dbReference type="InterPro" id="IPR001873">
    <property type="entry name" value="ENaC"/>
</dbReference>
<evidence type="ECO:0000256" key="5">
    <source>
        <dbReference type="ARBA" id="ARBA00022989"/>
    </source>
</evidence>
<feature type="compositionally biased region" description="Acidic residues" evidence="12">
    <location>
        <begin position="158"/>
        <end position="180"/>
    </location>
</feature>
<keyword evidence="10 11" id="KW-0407">Ion channel</keyword>
<keyword evidence="2 11" id="KW-0813">Transport</keyword>
<evidence type="ECO:0000256" key="8">
    <source>
        <dbReference type="ARBA" id="ARBA00023136"/>
    </source>
</evidence>
<feature type="signal peptide" evidence="14">
    <location>
        <begin position="1"/>
        <end position="20"/>
    </location>
</feature>
<feature type="transmembrane region" description="Helical" evidence="13">
    <location>
        <begin position="537"/>
        <end position="564"/>
    </location>
</feature>
<keyword evidence="9 11" id="KW-0739">Sodium transport</keyword>
<feature type="chain" id="PRO_5043382994" evidence="14">
    <location>
        <begin position="21"/>
        <end position="575"/>
    </location>
</feature>
<comment type="caution">
    <text evidence="15">The sequence shown here is derived from an EMBL/GenBank/DDBJ whole genome shotgun (WGS) entry which is preliminary data.</text>
</comment>
<dbReference type="Gene3D" id="1.10.287.770">
    <property type="entry name" value="YojJ-like"/>
    <property type="match status" value="1"/>
</dbReference>
<proteinExistence type="inferred from homology"/>
<feature type="region of interest" description="Disordered" evidence="12">
    <location>
        <begin position="153"/>
        <end position="200"/>
    </location>
</feature>
<keyword evidence="16" id="KW-1185">Reference proteome</keyword>
<evidence type="ECO:0000256" key="1">
    <source>
        <dbReference type="ARBA" id="ARBA00004141"/>
    </source>
</evidence>
<comment type="subcellular location">
    <subcellularLocation>
        <location evidence="1">Membrane</location>
        <topology evidence="1">Multi-pass membrane protein</topology>
    </subcellularLocation>
</comment>
<dbReference type="Pfam" id="PF00858">
    <property type="entry name" value="ASC"/>
    <property type="match status" value="1"/>
</dbReference>
<evidence type="ECO:0000256" key="4">
    <source>
        <dbReference type="ARBA" id="ARBA00022692"/>
    </source>
</evidence>
<evidence type="ECO:0000256" key="10">
    <source>
        <dbReference type="ARBA" id="ARBA00023303"/>
    </source>
</evidence>
<keyword evidence="8 13" id="KW-0472">Membrane</keyword>
<keyword evidence="14" id="KW-0732">Signal</keyword>
<name>A0AAV4JEH6_9GAST</name>
<keyword evidence="5 13" id="KW-1133">Transmembrane helix</keyword>
<feature type="region of interest" description="Disordered" evidence="12">
    <location>
        <begin position="230"/>
        <end position="282"/>
    </location>
</feature>
<evidence type="ECO:0000256" key="9">
    <source>
        <dbReference type="ARBA" id="ARBA00023201"/>
    </source>
</evidence>
<evidence type="ECO:0000256" key="14">
    <source>
        <dbReference type="SAM" id="SignalP"/>
    </source>
</evidence>
<evidence type="ECO:0000256" key="7">
    <source>
        <dbReference type="ARBA" id="ARBA00023065"/>
    </source>
</evidence>
<sequence length="575" mass="65052">MAAFLTWALISLFLRYKEHPFVSVWGFQRESSNPPPGLTFCIPAKVNKRKLNNANPAYRLLAFGDEENVRMFSTRRASELNGFENYFDVWKRELQNISVTQARKDISFTKSEVFWYSSVFIGNRSYKLIEVLEAIDDLDTSCWKVHWPGLDTSMEDAHTDEDDDAYNEDENNYEMPDDNDNSFNNMSNSMANDDLERGENSTSIVNSTHQNVPKMSNPTLDSIVSQYVLSTPSTQPNQQRSSERPRDDRTDGPNSDERANKNKEGEDREGNKANRGNGTLPVKASLSQSDSIIFLVNIQQYNWISTIYFAGLKIYLHDKARPYWTEHPILLRPGTLSNIYYKTTEYKFLPLPYKSFGGIKTQGKGPAKGNAGCVDTSSSSFKNPMVSLPVELYSSEMCILETIMNRSTAACGCTVEKFYMDLHGTSECSVWKYGQCFTRVMTTEYKKLQRQLAEGGDDDLPCPEACRMTKYESTVTTANYPAMEIRESMMNFTGMSLDLLNDNVLMLSIQPQSPLSVTVEHVPELTLVGLVGSAGGWMGLCLGASLLSLTELFELLVTSVWILYRKLARRLRAQK</sequence>
<dbReference type="GO" id="GO:0005886">
    <property type="term" value="C:plasma membrane"/>
    <property type="evidence" value="ECO:0007669"/>
    <property type="project" value="TreeGrafter"/>
</dbReference>
<reference evidence="15 16" key="1">
    <citation type="journal article" date="2021" name="Elife">
        <title>Chloroplast acquisition without the gene transfer in kleptoplastic sea slugs, Plakobranchus ocellatus.</title>
        <authorList>
            <person name="Maeda T."/>
            <person name="Takahashi S."/>
            <person name="Yoshida T."/>
            <person name="Shimamura S."/>
            <person name="Takaki Y."/>
            <person name="Nagai Y."/>
            <person name="Toyoda A."/>
            <person name="Suzuki Y."/>
            <person name="Arimoto A."/>
            <person name="Ishii H."/>
            <person name="Satoh N."/>
            <person name="Nishiyama T."/>
            <person name="Hasebe M."/>
            <person name="Maruyama T."/>
            <person name="Minagawa J."/>
            <person name="Obokata J."/>
            <person name="Shigenobu S."/>
        </authorList>
    </citation>
    <scope>NUCLEOTIDE SEQUENCE [LARGE SCALE GENOMIC DNA]</scope>
</reference>
<evidence type="ECO:0000256" key="11">
    <source>
        <dbReference type="RuleBase" id="RU000679"/>
    </source>
</evidence>
<dbReference type="PANTHER" id="PTHR11690">
    <property type="entry name" value="AMILORIDE-SENSITIVE SODIUM CHANNEL-RELATED"/>
    <property type="match status" value="1"/>
</dbReference>
<keyword evidence="3 11" id="KW-0894">Sodium channel</keyword>
<gene>
    <name evidence="15" type="ORF">ElyMa_003288600</name>
</gene>
<protein>
    <submittedName>
        <fullName evidence="15">Acid-sensing ion channel 2-like</fullName>
    </submittedName>
</protein>
<feature type="compositionally biased region" description="Polar residues" evidence="12">
    <location>
        <begin position="230"/>
        <end position="240"/>
    </location>
</feature>
<evidence type="ECO:0000313" key="15">
    <source>
        <dbReference type="EMBL" id="GFS19407.1"/>
    </source>
</evidence>
<keyword evidence="7 11" id="KW-0406">Ion transport</keyword>
<evidence type="ECO:0000313" key="16">
    <source>
        <dbReference type="Proteomes" id="UP000762676"/>
    </source>
</evidence>
<feature type="compositionally biased region" description="Low complexity" evidence="12">
    <location>
        <begin position="181"/>
        <end position="192"/>
    </location>
</feature>
<feature type="compositionally biased region" description="Basic and acidic residues" evidence="12">
    <location>
        <begin position="241"/>
        <end position="272"/>
    </location>
</feature>
<dbReference type="AlphaFoldDB" id="A0AAV4JEH6"/>
<evidence type="ECO:0000256" key="3">
    <source>
        <dbReference type="ARBA" id="ARBA00022461"/>
    </source>
</evidence>
<dbReference type="EMBL" id="BMAT01006759">
    <property type="protein sequence ID" value="GFS19407.1"/>
    <property type="molecule type" value="Genomic_DNA"/>
</dbReference>
<keyword evidence="6" id="KW-0915">Sodium</keyword>
<accession>A0AAV4JEH6</accession>
<evidence type="ECO:0000256" key="12">
    <source>
        <dbReference type="SAM" id="MobiDB-lite"/>
    </source>
</evidence>